<protein>
    <submittedName>
        <fullName evidence="1">Uncharacterized protein</fullName>
    </submittedName>
</protein>
<evidence type="ECO:0000313" key="1">
    <source>
        <dbReference type="EMBL" id="SIR89949.1"/>
    </source>
</evidence>
<proteinExistence type="predicted"/>
<reference evidence="2" key="1">
    <citation type="submission" date="2017-01" db="EMBL/GenBank/DDBJ databases">
        <authorList>
            <person name="Varghese N."/>
            <person name="Submissions S."/>
        </authorList>
    </citation>
    <scope>NUCLEOTIDE SEQUENCE [LARGE SCALE GENOMIC DNA]</scope>
    <source>
        <strain evidence="2">CGMCC 1.7737</strain>
    </source>
</reference>
<dbReference type="AlphaFoldDB" id="A0A1N7EPJ3"/>
<organism evidence="1 2">
    <name type="scientific">Haladaptatus litoreus</name>
    <dbReference type="NCBI Taxonomy" id="553468"/>
    <lineage>
        <taxon>Archaea</taxon>
        <taxon>Methanobacteriati</taxon>
        <taxon>Methanobacteriota</taxon>
        <taxon>Stenosarchaea group</taxon>
        <taxon>Halobacteria</taxon>
        <taxon>Halobacteriales</taxon>
        <taxon>Haladaptataceae</taxon>
        <taxon>Haladaptatus</taxon>
    </lineage>
</organism>
<gene>
    <name evidence="1" type="ORF">SAMN05421858_4470</name>
</gene>
<name>A0A1N7EPJ3_9EURY</name>
<evidence type="ECO:0000313" key="2">
    <source>
        <dbReference type="Proteomes" id="UP000186914"/>
    </source>
</evidence>
<keyword evidence="2" id="KW-1185">Reference proteome</keyword>
<dbReference type="EMBL" id="FTNO01000006">
    <property type="protein sequence ID" value="SIR89949.1"/>
    <property type="molecule type" value="Genomic_DNA"/>
</dbReference>
<accession>A0A1N7EPJ3</accession>
<sequence>MTSMRASATANGTFEEITLFMINFGIDKTMFSRLVLYSSQHEVIS</sequence>
<dbReference type="Proteomes" id="UP000186914">
    <property type="component" value="Unassembled WGS sequence"/>
</dbReference>